<gene>
    <name evidence="1" type="ORF">RISW2_15830</name>
</gene>
<dbReference type="Proteomes" id="UP000023430">
    <property type="component" value="Unassembled WGS sequence"/>
</dbReference>
<sequence length="199" mass="21711">MNGASDTGTAARSARLPVGIVVRRAPGATRWAKWSWRVVALMPGAGPGGWTELRRDGEIVDYHAATVPLELHRAETDGYLVALNGTPPAVFVILRRPPGTIEARPEVVKITASAYDGQDHTDNGEDIVERVPMPEGLEAWIAEFCRTHHVEEAFVKRKRTPHHVEAREDGKGDARVRQAADVYRAPASLRAGQRGEGAE</sequence>
<comment type="caution">
    <text evidence="1">The sequence shown here is derived from an EMBL/GenBank/DDBJ whole genome shotgun (WGS) entry which is preliminary data.</text>
</comment>
<dbReference type="RefSeq" id="WP_051491769.1">
    <property type="nucleotide sequence ID" value="NZ_JAME01000004.1"/>
</dbReference>
<organism evidence="1 2">
    <name type="scientific">Roseivivax isoporae LMG 25204</name>
    <dbReference type="NCBI Taxonomy" id="1449351"/>
    <lineage>
        <taxon>Bacteria</taxon>
        <taxon>Pseudomonadati</taxon>
        <taxon>Pseudomonadota</taxon>
        <taxon>Alphaproteobacteria</taxon>
        <taxon>Rhodobacterales</taxon>
        <taxon>Roseobacteraceae</taxon>
        <taxon>Roseivivax</taxon>
    </lineage>
</organism>
<dbReference type="OrthoDB" id="7271084at2"/>
<accession>X7FE24</accession>
<keyword evidence="2" id="KW-1185">Reference proteome</keyword>
<dbReference type="STRING" id="1449351.RISW2_15830"/>
<dbReference type="eggNOG" id="COG0746">
    <property type="taxonomic scope" value="Bacteria"/>
</dbReference>
<dbReference type="InterPro" id="IPR021736">
    <property type="entry name" value="DUF3305"/>
</dbReference>
<reference evidence="1 2" key="1">
    <citation type="submission" date="2014-01" db="EMBL/GenBank/DDBJ databases">
        <title>Roseivivax isoporae LMG 25204 Genome Sequencing.</title>
        <authorList>
            <person name="Lai Q."/>
            <person name="Li G."/>
            <person name="Shao Z."/>
        </authorList>
    </citation>
    <scope>NUCLEOTIDE SEQUENCE [LARGE SCALE GENOMIC DNA]</scope>
    <source>
        <strain evidence="1 2">LMG 25204</strain>
    </source>
</reference>
<evidence type="ECO:0000313" key="1">
    <source>
        <dbReference type="EMBL" id="ETX30304.1"/>
    </source>
</evidence>
<proteinExistence type="predicted"/>
<name>X7FE24_9RHOB</name>
<dbReference type="AlphaFoldDB" id="X7FE24"/>
<dbReference type="EMBL" id="JAME01000004">
    <property type="protein sequence ID" value="ETX30304.1"/>
    <property type="molecule type" value="Genomic_DNA"/>
</dbReference>
<evidence type="ECO:0000313" key="2">
    <source>
        <dbReference type="Proteomes" id="UP000023430"/>
    </source>
</evidence>
<dbReference type="Pfam" id="PF11749">
    <property type="entry name" value="DUF3305"/>
    <property type="match status" value="1"/>
</dbReference>
<protein>
    <recommendedName>
        <fullName evidence="3">Molybdopterin-guanine dinucleotide biosynthesis protein A</fullName>
    </recommendedName>
</protein>
<evidence type="ECO:0008006" key="3">
    <source>
        <dbReference type="Google" id="ProtNLM"/>
    </source>
</evidence>